<gene>
    <name evidence="2" type="ORF">A9R00_06685</name>
</gene>
<keyword evidence="1" id="KW-0472">Membrane</keyword>
<evidence type="ECO:0000256" key="1">
    <source>
        <dbReference type="SAM" id="Phobius"/>
    </source>
</evidence>
<proteinExistence type="predicted"/>
<dbReference type="Proteomes" id="UP000227088">
    <property type="component" value="Unassembled WGS sequence"/>
</dbReference>
<keyword evidence="1" id="KW-0812">Transmembrane</keyword>
<accession>A0A1Y5HTC6</accession>
<protein>
    <recommendedName>
        <fullName evidence="4">DKNYY family protein</fullName>
    </recommendedName>
</protein>
<organism evidence="2 3">
    <name type="scientific">Oleispira antarctica</name>
    <dbReference type="NCBI Taxonomy" id="188908"/>
    <lineage>
        <taxon>Bacteria</taxon>
        <taxon>Pseudomonadati</taxon>
        <taxon>Pseudomonadota</taxon>
        <taxon>Gammaproteobacteria</taxon>
        <taxon>Oceanospirillales</taxon>
        <taxon>Oceanospirillaceae</taxon>
        <taxon>Oleispira</taxon>
    </lineage>
</organism>
<keyword evidence="1" id="KW-1133">Transmembrane helix</keyword>
<dbReference type="InterPro" id="IPR027375">
    <property type="entry name" value="DKNYY"/>
</dbReference>
<name>A0A1Y5HTC6_OLEAN</name>
<evidence type="ECO:0008006" key="4">
    <source>
        <dbReference type="Google" id="ProtNLM"/>
    </source>
</evidence>
<comment type="caution">
    <text evidence="2">The sequence shown here is derived from an EMBL/GenBank/DDBJ whole genome shotgun (WGS) entry which is preliminary data.</text>
</comment>
<feature type="transmembrane region" description="Helical" evidence="1">
    <location>
        <begin position="7"/>
        <end position="29"/>
    </location>
</feature>
<feature type="non-terminal residue" evidence="2">
    <location>
        <position position="328"/>
    </location>
</feature>
<evidence type="ECO:0000313" key="3">
    <source>
        <dbReference type="Proteomes" id="UP000227088"/>
    </source>
</evidence>
<sequence>MKVLMWIGIVFLVLFIVYVLVFSAFSFYVNSPNTHNATAYDSKLSNQYYLQDDKVIYVLDGNFFQIGGADVEGADPDTFAVIDQSYAKDINNIYYNGKPVAGANPSSVTLVTSGLNENSANSGYLISDGKVFCYGEVIEGADPTSFSYLLGSYAMDKDYLYYYIDIKIPRTATPVAMPNASASYIRHGEQVIYQGEIISNEANDFKIINDEYAIDASHVYSHGKIVEGMVADGFTVISPYYRKDKNQAYYFNTPIPGSDPASFKVLNDAISKDQKNIYYDGNIVENIKPSEVSRSYADELQKIWKWKSLHLDATKVILVPSDDIEDIT</sequence>
<dbReference type="AlphaFoldDB" id="A0A1Y5HTC6"/>
<dbReference type="Pfam" id="PF13644">
    <property type="entry name" value="DKNYY"/>
    <property type="match status" value="2"/>
</dbReference>
<dbReference type="EMBL" id="MABE01000373">
    <property type="protein sequence ID" value="OUS40310.1"/>
    <property type="molecule type" value="Genomic_DNA"/>
</dbReference>
<reference evidence="3" key="1">
    <citation type="journal article" date="2017" name="Proc. Natl. Acad. Sci. U.S.A.">
        <title>Simulation of Deepwater Horizon oil plume reveals substrate specialization within a complex community of hydrocarbon degraders.</title>
        <authorList>
            <person name="Hu P."/>
            <person name="Dubinsky E.A."/>
            <person name="Probst A.J."/>
            <person name="Wang J."/>
            <person name="Sieber C.M.K."/>
            <person name="Tom L.M."/>
            <person name="Gardinali P."/>
            <person name="Banfield J.F."/>
            <person name="Atlas R.M."/>
            <person name="Andersen G.L."/>
        </authorList>
    </citation>
    <scope>NUCLEOTIDE SEQUENCE [LARGE SCALE GENOMIC DNA]</scope>
</reference>
<evidence type="ECO:0000313" key="2">
    <source>
        <dbReference type="EMBL" id="OUS40310.1"/>
    </source>
</evidence>